<feature type="domain" description="4Fe-4S ferredoxin-type" evidence="1">
    <location>
        <begin position="49"/>
        <end position="78"/>
    </location>
</feature>
<gene>
    <name evidence="2" type="ORF">MPEBLZ_03155</name>
</gene>
<dbReference type="EMBL" id="LKCM01000245">
    <property type="protein sequence ID" value="KPQ42271.1"/>
    <property type="molecule type" value="Genomic_DNA"/>
</dbReference>
<name>A0A0P8C6A5_9EURY</name>
<accession>A0A0P8C6A5</accession>
<evidence type="ECO:0000259" key="1">
    <source>
        <dbReference type="PROSITE" id="PS51379"/>
    </source>
</evidence>
<proteinExistence type="predicted"/>
<sequence length="78" mass="8148">MAKDKKLMQSDICNGCGICVSVCPQNIKLSKADDFDVNKAKLAISVTMGAAVIDQNVCIACGICTRNCPVSSLTIVPA</sequence>
<dbReference type="Gene3D" id="3.30.70.20">
    <property type="match status" value="2"/>
</dbReference>
<dbReference type="PROSITE" id="PS00198">
    <property type="entry name" value="4FE4S_FER_1"/>
    <property type="match status" value="2"/>
</dbReference>
<dbReference type="PROSITE" id="PS51379">
    <property type="entry name" value="4FE4S_FER_2"/>
    <property type="match status" value="2"/>
</dbReference>
<protein>
    <submittedName>
        <fullName evidence="2">Ferredoxin</fullName>
    </submittedName>
</protein>
<dbReference type="Proteomes" id="UP000050360">
    <property type="component" value="Unassembled WGS sequence"/>
</dbReference>
<evidence type="ECO:0000313" key="2">
    <source>
        <dbReference type="EMBL" id="KPQ42271.1"/>
    </source>
</evidence>
<feature type="domain" description="4Fe-4S ferredoxin-type" evidence="1">
    <location>
        <begin position="4"/>
        <end position="34"/>
    </location>
</feature>
<reference evidence="2 3" key="1">
    <citation type="submission" date="2015-09" db="EMBL/GenBank/DDBJ databases">
        <title>A metagenomics-based metabolic model of nitrate-dependent anaerobic oxidation of methane by Methanoperedens-like archaea.</title>
        <authorList>
            <person name="Arshad A."/>
            <person name="Speth D.R."/>
            <person name="De Graaf R.M."/>
            <person name="Op Den Camp H.J."/>
            <person name="Jetten M.S."/>
            <person name="Welte C.U."/>
        </authorList>
    </citation>
    <scope>NUCLEOTIDE SEQUENCE [LARGE SCALE GENOMIC DNA]</scope>
</reference>
<dbReference type="Pfam" id="PF12838">
    <property type="entry name" value="Fer4_7"/>
    <property type="match status" value="1"/>
</dbReference>
<dbReference type="GO" id="GO:0016491">
    <property type="term" value="F:oxidoreductase activity"/>
    <property type="evidence" value="ECO:0007669"/>
    <property type="project" value="UniProtKB-ARBA"/>
</dbReference>
<dbReference type="AlphaFoldDB" id="A0A0P8C6A5"/>
<comment type="caution">
    <text evidence="2">The sequence shown here is derived from an EMBL/GenBank/DDBJ whole genome shotgun (WGS) entry which is preliminary data.</text>
</comment>
<dbReference type="InterPro" id="IPR017900">
    <property type="entry name" value="4Fe4S_Fe_S_CS"/>
</dbReference>
<dbReference type="InterPro" id="IPR017896">
    <property type="entry name" value="4Fe4S_Fe-S-bd"/>
</dbReference>
<evidence type="ECO:0000313" key="3">
    <source>
        <dbReference type="Proteomes" id="UP000050360"/>
    </source>
</evidence>
<organism evidence="2 3">
    <name type="scientific">Candidatus Methanoperedens nitratireducens</name>
    <dbReference type="NCBI Taxonomy" id="1392998"/>
    <lineage>
        <taxon>Archaea</taxon>
        <taxon>Methanobacteriati</taxon>
        <taxon>Methanobacteriota</taxon>
        <taxon>Stenosarchaea group</taxon>
        <taxon>Methanomicrobia</taxon>
        <taxon>Methanosarcinales</taxon>
        <taxon>ANME-2 cluster</taxon>
        <taxon>Candidatus Methanoperedentaceae</taxon>
        <taxon>Candidatus Methanoperedens</taxon>
    </lineage>
</organism>
<dbReference type="SUPFAM" id="SSF54862">
    <property type="entry name" value="4Fe-4S ferredoxins"/>
    <property type="match status" value="1"/>
</dbReference>